<dbReference type="InterPro" id="IPR050223">
    <property type="entry name" value="D-isomer_2-hydroxyacid_DH"/>
</dbReference>
<dbReference type="PANTHER" id="PTHR10996">
    <property type="entry name" value="2-HYDROXYACID DEHYDROGENASE-RELATED"/>
    <property type="match status" value="1"/>
</dbReference>
<evidence type="ECO:0000256" key="2">
    <source>
        <dbReference type="ARBA" id="ARBA00023002"/>
    </source>
</evidence>
<reference evidence="6 7" key="1">
    <citation type="journal article" date="2010" name="Int. J. Syst. Evol. Microbiol.">
        <title>Reclassification of Herbaspirillum putei as a later heterotypic synonym of Herbaspirillum huttiense, with the description of H. huttiense subsp. huttiense subsp. nov. and H. huttiense subsp. putei subsp. nov., comb. nov., and description of Herbaspirillum aquaticum sp. nov.</title>
        <authorList>
            <person name="Dobritsa A.P."/>
            <person name="Reddy M.C."/>
            <person name="Samadpour M."/>
        </authorList>
    </citation>
    <scope>NUCLEOTIDE SEQUENCE [LARGE SCALE GENOMIC DNA]</scope>
    <source>
        <strain evidence="6 7">IEH 4430</strain>
    </source>
</reference>
<gene>
    <name evidence="6" type="ORF">CEJ45_23655</name>
</gene>
<evidence type="ECO:0000256" key="3">
    <source>
        <dbReference type="RuleBase" id="RU003719"/>
    </source>
</evidence>
<feature type="domain" description="D-isomer specific 2-hydroxyacid dehydrogenase NAD-binding" evidence="5">
    <location>
        <begin position="109"/>
        <end position="295"/>
    </location>
</feature>
<accession>A0A225SML4</accession>
<keyword evidence="2 3" id="KW-0560">Oxidoreductase</keyword>
<dbReference type="GO" id="GO:0030267">
    <property type="term" value="F:glyoxylate reductase (NADPH) activity"/>
    <property type="evidence" value="ECO:0007669"/>
    <property type="project" value="TreeGrafter"/>
</dbReference>
<evidence type="ECO:0000259" key="5">
    <source>
        <dbReference type="Pfam" id="PF02826"/>
    </source>
</evidence>
<evidence type="ECO:0000259" key="4">
    <source>
        <dbReference type="Pfam" id="PF00389"/>
    </source>
</evidence>
<protein>
    <submittedName>
        <fullName evidence="6">Hydroxyacid dehydrogenase</fullName>
    </submittedName>
</protein>
<dbReference type="AlphaFoldDB" id="A0A225SML4"/>
<comment type="similarity">
    <text evidence="1 3">Belongs to the D-isomer specific 2-hydroxyacid dehydrogenase family.</text>
</comment>
<dbReference type="InterPro" id="IPR029752">
    <property type="entry name" value="D-isomer_DH_CS1"/>
</dbReference>
<sequence length="336" mass="36588">MKPKVVLTHWVHPEIIELLSASADVIPNTTRETLPRSEVIARAKDADALMAFMPDSIDSAFLEECPKLRVIGAALKGYDNFDVNACTRHGVWLTIVPDLLTIPTAELTIGLLLGLTRHMLEGDRQIRSGHFQGWRPTLYGSGLTGKTLGIIGMGAVGRAIAQRLAGFEMNLLYCDPIPLNAEQEKAWHVQRVTLDELLEKCDYVVPMVPMAAETLHLIDATALAKMKTGSYLINACRGSVVDENAVIAALASGKLAGYAADVFEMEEWIRADRPQAIPKALLDNTAQTFFTPHLGSAVKEVRLEIERQAAMNIIQALAGEKPMGAINQPYPGVKAA</sequence>
<dbReference type="Pfam" id="PF00389">
    <property type="entry name" value="2-Hacid_dh"/>
    <property type="match status" value="1"/>
</dbReference>
<dbReference type="GO" id="GO:0051287">
    <property type="term" value="F:NAD binding"/>
    <property type="evidence" value="ECO:0007669"/>
    <property type="project" value="InterPro"/>
</dbReference>
<dbReference type="RefSeq" id="WP_009238667.1">
    <property type="nucleotide sequence ID" value="NZ_JARJFG010000065.1"/>
</dbReference>
<dbReference type="SUPFAM" id="SSF52283">
    <property type="entry name" value="Formate/glycerate dehydrogenase catalytic domain-like"/>
    <property type="match status" value="1"/>
</dbReference>
<evidence type="ECO:0000256" key="1">
    <source>
        <dbReference type="ARBA" id="ARBA00005854"/>
    </source>
</evidence>
<dbReference type="GO" id="GO:0005829">
    <property type="term" value="C:cytosol"/>
    <property type="evidence" value="ECO:0007669"/>
    <property type="project" value="TreeGrafter"/>
</dbReference>
<dbReference type="SUPFAM" id="SSF51735">
    <property type="entry name" value="NAD(P)-binding Rossmann-fold domains"/>
    <property type="match status" value="1"/>
</dbReference>
<dbReference type="Gene3D" id="3.40.50.720">
    <property type="entry name" value="NAD(P)-binding Rossmann-like Domain"/>
    <property type="match status" value="2"/>
</dbReference>
<dbReference type="InterPro" id="IPR006139">
    <property type="entry name" value="D-isomer_2_OHA_DH_cat_dom"/>
</dbReference>
<dbReference type="SMR" id="A0A225SML4"/>
<dbReference type="InterPro" id="IPR029753">
    <property type="entry name" value="D-isomer_DH_CS"/>
</dbReference>
<proteinExistence type="inferred from homology"/>
<dbReference type="PROSITE" id="PS00065">
    <property type="entry name" value="D_2_HYDROXYACID_DH_1"/>
    <property type="match status" value="1"/>
</dbReference>
<dbReference type="InterPro" id="IPR006140">
    <property type="entry name" value="D-isomer_DH_NAD-bd"/>
</dbReference>
<dbReference type="EMBL" id="NJGV01000033">
    <property type="protein sequence ID" value="OWY31950.1"/>
    <property type="molecule type" value="Genomic_DNA"/>
</dbReference>
<dbReference type="GO" id="GO:0008465">
    <property type="term" value="F:hydroxypyruvate reductase (NADH) activity"/>
    <property type="evidence" value="ECO:0007669"/>
    <property type="project" value="TreeGrafter"/>
</dbReference>
<dbReference type="PROSITE" id="PS00671">
    <property type="entry name" value="D_2_HYDROXYACID_DH_3"/>
    <property type="match status" value="1"/>
</dbReference>
<dbReference type="CDD" id="cd12157">
    <property type="entry name" value="PTDH"/>
    <property type="match status" value="1"/>
</dbReference>
<dbReference type="PANTHER" id="PTHR10996:SF257">
    <property type="entry name" value="GLYOXYLATE REDUCTASE 1"/>
    <property type="match status" value="1"/>
</dbReference>
<feature type="domain" description="D-isomer specific 2-hydroxyacid dehydrogenase catalytic" evidence="4">
    <location>
        <begin position="5"/>
        <end position="327"/>
    </location>
</feature>
<evidence type="ECO:0000313" key="6">
    <source>
        <dbReference type="EMBL" id="OWY31950.1"/>
    </source>
</evidence>
<dbReference type="GeneID" id="90164819"/>
<organism evidence="6 7">
    <name type="scientific">Herbaspirillum aquaticum</name>
    <dbReference type="NCBI Taxonomy" id="568783"/>
    <lineage>
        <taxon>Bacteria</taxon>
        <taxon>Pseudomonadati</taxon>
        <taxon>Pseudomonadota</taxon>
        <taxon>Betaproteobacteria</taxon>
        <taxon>Burkholderiales</taxon>
        <taxon>Oxalobacteraceae</taxon>
        <taxon>Herbaspirillum</taxon>
    </lineage>
</organism>
<dbReference type="InterPro" id="IPR036291">
    <property type="entry name" value="NAD(P)-bd_dom_sf"/>
</dbReference>
<name>A0A225SML4_9BURK</name>
<dbReference type="Proteomes" id="UP000214747">
    <property type="component" value="Unassembled WGS sequence"/>
</dbReference>
<keyword evidence="7" id="KW-1185">Reference proteome</keyword>
<comment type="caution">
    <text evidence="6">The sequence shown here is derived from an EMBL/GenBank/DDBJ whole genome shotgun (WGS) entry which is preliminary data.</text>
</comment>
<dbReference type="Pfam" id="PF02826">
    <property type="entry name" value="2-Hacid_dh_C"/>
    <property type="match status" value="1"/>
</dbReference>
<evidence type="ECO:0000313" key="7">
    <source>
        <dbReference type="Proteomes" id="UP000214747"/>
    </source>
</evidence>